<evidence type="ECO:0000256" key="1">
    <source>
        <dbReference type="ARBA" id="ARBA00004863"/>
    </source>
</evidence>
<accession>A0A2K9E852</accession>
<dbReference type="PANTHER" id="PTHR30024">
    <property type="entry name" value="ALIPHATIC SULFONATES-BINDING PROTEIN-RELATED"/>
    <property type="match status" value="1"/>
</dbReference>
<reference evidence="5 7" key="2">
    <citation type="journal article" date="2018" name="Syst. Appl. Microbiol.">
        <title>Characterization and high-quality draft genome sequence of Herbivorax saccincola A7, an anaerobic, alkaliphilic, thermophilic, cellulolytic, and xylanolytic bacterium.</title>
        <authorList>
            <person name="Aikawa S."/>
            <person name="Baramee S."/>
            <person name="Sermsathanaswadi J."/>
            <person name="Thianheng P."/>
            <person name="Tachaapaikoon C."/>
            <person name="Shikata A."/>
            <person name="Waeonukul R."/>
            <person name="Pason P."/>
            <person name="Ratanakhanokchai K."/>
            <person name="Kosugi A."/>
        </authorList>
    </citation>
    <scope>NUCLEOTIDE SEQUENCE [LARGE SCALE GENOMIC DNA]</scope>
    <source>
        <strain evidence="5 7">A7</strain>
    </source>
</reference>
<dbReference type="Pfam" id="PF02621">
    <property type="entry name" value="VitK2_biosynth"/>
    <property type="match status" value="1"/>
</dbReference>
<proteinExistence type="predicted"/>
<gene>
    <name evidence="5" type="ORF">B9R14_13235</name>
    <name evidence="4" type="ORF">HVS_09100</name>
</gene>
<dbReference type="EMBL" id="NEMB01000003">
    <property type="protein sequence ID" value="PQQ67617.1"/>
    <property type="molecule type" value="Genomic_DNA"/>
</dbReference>
<dbReference type="Gene3D" id="3.40.190.10">
    <property type="entry name" value="Periplasmic binding protein-like II"/>
    <property type="match status" value="2"/>
</dbReference>
<sequence>MEKAFKKTLTVIISIVLILSVAGCSGEKNEEKTVRVAALNGPTGMGMVKLIEDGSEGKTKLNYDFTLTGSPEDLNGKIINGEVDIAAVPTNLAMVLHNRTDGQVKLAAVNTLGVLYLLENGDSISTIEDLKGKTVNVSGKGSMPDFLFRYLLDKNNLKAGEDVTVDFTLEHADLSAAVAQEDVEIALLPQPHVTTAMMKNENVKIALDITKEWEKATDGKELIMGVIIVQKEFAEKNKELLDKFLDEYKESVNFVNSNTDEAAKLIEKYGILPNAQVAKNAIPYSNIVYRDAIEAKESLQEIYKILYSFEPNSVGGKIADDGFYYKK</sequence>
<dbReference type="AlphaFoldDB" id="A0A2K9E852"/>
<protein>
    <submittedName>
        <fullName evidence="4">Alkanesulfonate transporter substrate-binding subunit</fullName>
    </submittedName>
</protein>
<organism evidence="4 6">
    <name type="scientific">Acetivibrio saccincola</name>
    <dbReference type="NCBI Taxonomy" id="1677857"/>
    <lineage>
        <taxon>Bacteria</taxon>
        <taxon>Bacillati</taxon>
        <taxon>Bacillota</taxon>
        <taxon>Clostridia</taxon>
        <taxon>Eubacteriales</taxon>
        <taxon>Oscillospiraceae</taxon>
        <taxon>Acetivibrio</taxon>
    </lineage>
</organism>
<evidence type="ECO:0000313" key="7">
    <source>
        <dbReference type="Proteomes" id="UP000239720"/>
    </source>
</evidence>
<keyword evidence="3" id="KW-0456">Lyase</keyword>
<evidence type="ECO:0000313" key="6">
    <source>
        <dbReference type="Proteomes" id="UP000233534"/>
    </source>
</evidence>
<evidence type="ECO:0000256" key="3">
    <source>
        <dbReference type="ARBA" id="ARBA00023239"/>
    </source>
</evidence>
<dbReference type="RefSeq" id="WP_101301421.1">
    <property type="nucleotide sequence ID" value="NZ_CP025197.1"/>
</dbReference>
<dbReference type="PANTHER" id="PTHR30024:SF46">
    <property type="entry name" value="ABC TRANSPORTER, SUBSTRATE-BINDING LIPOPROTEIN"/>
    <property type="match status" value="1"/>
</dbReference>
<dbReference type="PIRSF" id="PIRSF027386">
    <property type="entry name" value="UCP027386_ABC_sbc_TM0202"/>
    <property type="match status" value="1"/>
</dbReference>
<dbReference type="GO" id="GO:0016829">
    <property type="term" value="F:lyase activity"/>
    <property type="evidence" value="ECO:0007669"/>
    <property type="project" value="UniProtKB-KW"/>
</dbReference>
<evidence type="ECO:0000313" key="4">
    <source>
        <dbReference type="EMBL" id="AUG57726.1"/>
    </source>
</evidence>
<dbReference type="InterPro" id="IPR027024">
    <property type="entry name" value="UCP027386_ABC_sbc_TM0202"/>
</dbReference>
<dbReference type="SUPFAM" id="SSF53850">
    <property type="entry name" value="Periplasmic binding protein-like II"/>
    <property type="match status" value="1"/>
</dbReference>
<keyword evidence="6" id="KW-1185">Reference proteome</keyword>
<reference evidence="4 6" key="1">
    <citation type="submission" date="2017-12" db="EMBL/GenBank/DDBJ databases">
        <title>Complete genome sequence of Herbivorax saccincola GGR1, a novel Cellulosome-producing hydrolytic bacterium in a thermophilic biogas plant, established by Illumina and Nanopore MinION sequencing.</title>
        <authorList>
            <person name="Pechtl A."/>
            <person name="Ruckert C."/>
            <person name="Koeck D.E."/>
            <person name="Maus I."/>
            <person name="Winkler A."/>
            <person name="Kalinowski J."/>
            <person name="Puhler A."/>
            <person name="Schwarz W.W."/>
            <person name="Zverlov V.V."/>
            <person name="Schluter A."/>
            <person name="Liebl W."/>
        </authorList>
    </citation>
    <scope>NUCLEOTIDE SEQUENCE [LARGE SCALE GENOMIC DNA]</scope>
    <source>
        <strain evidence="4">GGR1</strain>
        <strain evidence="6">SR1</strain>
    </source>
</reference>
<dbReference type="PROSITE" id="PS51257">
    <property type="entry name" value="PROKAR_LIPOPROTEIN"/>
    <property type="match status" value="1"/>
</dbReference>
<evidence type="ECO:0000256" key="2">
    <source>
        <dbReference type="ARBA" id="ARBA00022428"/>
    </source>
</evidence>
<dbReference type="GO" id="GO:0009234">
    <property type="term" value="P:menaquinone biosynthetic process"/>
    <property type="evidence" value="ECO:0007669"/>
    <property type="project" value="UniProtKB-UniPathway"/>
</dbReference>
<dbReference type="Proteomes" id="UP000233534">
    <property type="component" value="Chromosome"/>
</dbReference>
<evidence type="ECO:0000313" key="5">
    <source>
        <dbReference type="EMBL" id="PQQ67617.1"/>
    </source>
</evidence>
<name>A0A2K9E852_9FIRM</name>
<dbReference type="OrthoDB" id="9814375at2"/>
<dbReference type="Proteomes" id="UP000239720">
    <property type="component" value="Unassembled WGS sequence"/>
</dbReference>
<dbReference type="UniPathway" id="UPA00079"/>
<comment type="pathway">
    <text evidence="1">Quinol/quinone metabolism; menaquinone biosynthesis.</text>
</comment>
<dbReference type="KEGG" id="hsc:HVS_09100"/>
<dbReference type="InterPro" id="IPR003773">
    <property type="entry name" value="Menaquinone_biosynth"/>
</dbReference>
<keyword evidence="2" id="KW-0474">Menaquinone biosynthesis</keyword>
<dbReference type="EMBL" id="CP025197">
    <property type="protein sequence ID" value="AUG57726.1"/>
    <property type="molecule type" value="Genomic_DNA"/>
</dbReference>